<dbReference type="AlphaFoldDB" id="A0AAN9Q3S6"/>
<sequence>MAAMMDFFAMVFSLVKEVAHAARRRNAKLFAFVFPDKNGRFKVQEERYSVLACQEWAKSAAHRNSGQYPQRFRVLMLSLASDAQARLDMSIAIRVTLFSVRITCNETCVRLAAGTKMPMVIARGAYNGYNQGSTNEILPPNARRCWYQYCSLIKKEKSLTVVLPADVSIPGSIFATDETSVALAMDLCYRITNWRRDCYDGNIDMAQILTRFQRTPDRLRIHAVLYLLNMMNARKASRLDQGTIRKVRKVHACIRVHKLK</sequence>
<proteinExistence type="predicted"/>
<protein>
    <submittedName>
        <fullName evidence="2">Uncharacterized protein</fullName>
    </submittedName>
</protein>
<name>A0AAN9Q3S6_CANGL</name>
<feature type="chain" id="PRO_5042871091" evidence="1">
    <location>
        <begin position="22"/>
        <end position="260"/>
    </location>
</feature>
<keyword evidence="1" id="KW-0732">Signal</keyword>
<accession>A0AAN9Q3S6</accession>
<keyword evidence="3" id="KW-1185">Reference proteome</keyword>
<organism evidence="2 3">
    <name type="scientific">Canavalia gladiata</name>
    <name type="common">Sword bean</name>
    <name type="synonym">Dolichos gladiatus</name>
    <dbReference type="NCBI Taxonomy" id="3824"/>
    <lineage>
        <taxon>Eukaryota</taxon>
        <taxon>Viridiplantae</taxon>
        <taxon>Streptophyta</taxon>
        <taxon>Embryophyta</taxon>
        <taxon>Tracheophyta</taxon>
        <taxon>Spermatophyta</taxon>
        <taxon>Magnoliopsida</taxon>
        <taxon>eudicotyledons</taxon>
        <taxon>Gunneridae</taxon>
        <taxon>Pentapetalae</taxon>
        <taxon>rosids</taxon>
        <taxon>fabids</taxon>
        <taxon>Fabales</taxon>
        <taxon>Fabaceae</taxon>
        <taxon>Papilionoideae</taxon>
        <taxon>50 kb inversion clade</taxon>
        <taxon>NPAAA clade</taxon>
        <taxon>indigoferoid/millettioid clade</taxon>
        <taxon>Phaseoleae</taxon>
        <taxon>Canavalia</taxon>
    </lineage>
</organism>
<reference evidence="2 3" key="1">
    <citation type="submission" date="2024-01" db="EMBL/GenBank/DDBJ databases">
        <title>The genomes of 5 underutilized Papilionoideae crops provide insights into root nodulation and disease resistanc.</title>
        <authorList>
            <person name="Jiang F."/>
        </authorList>
    </citation>
    <scope>NUCLEOTIDE SEQUENCE [LARGE SCALE GENOMIC DNA]</scope>
    <source>
        <strain evidence="2">LVBAO_FW01</strain>
        <tissue evidence="2">Leaves</tissue>
    </source>
</reference>
<comment type="caution">
    <text evidence="2">The sequence shown here is derived from an EMBL/GenBank/DDBJ whole genome shotgun (WGS) entry which is preliminary data.</text>
</comment>
<dbReference type="EMBL" id="JAYMYQ010000007">
    <property type="protein sequence ID" value="KAK7320942.1"/>
    <property type="molecule type" value="Genomic_DNA"/>
</dbReference>
<evidence type="ECO:0000313" key="2">
    <source>
        <dbReference type="EMBL" id="KAK7320942.1"/>
    </source>
</evidence>
<feature type="signal peptide" evidence="1">
    <location>
        <begin position="1"/>
        <end position="21"/>
    </location>
</feature>
<gene>
    <name evidence="2" type="ORF">VNO77_30921</name>
</gene>
<dbReference type="Proteomes" id="UP001367508">
    <property type="component" value="Unassembled WGS sequence"/>
</dbReference>
<evidence type="ECO:0000313" key="3">
    <source>
        <dbReference type="Proteomes" id="UP001367508"/>
    </source>
</evidence>
<evidence type="ECO:0000256" key="1">
    <source>
        <dbReference type="SAM" id="SignalP"/>
    </source>
</evidence>